<keyword evidence="1" id="KW-0560">Oxidoreductase</keyword>
<reference evidence="3 4" key="1">
    <citation type="submission" date="2014-11" db="EMBL/GenBank/DDBJ databases">
        <title>Genome sequence of Microbacterium mangrovi MUSC 115(T).</title>
        <authorList>
            <person name="Lee L.-H."/>
        </authorList>
    </citation>
    <scope>NUCLEOTIDE SEQUENCE [LARGE SCALE GENOMIC DNA]</scope>
    <source>
        <strain evidence="3 4">MUSC 115</strain>
    </source>
</reference>
<dbReference type="NCBIfam" id="TIGR03668">
    <property type="entry name" value="Rv0121_F420"/>
    <property type="match status" value="1"/>
</dbReference>
<dbReference type="AlphaFoldDB" id="A0A0B2A553"/>
<dbReference type="InterPro" id="IPR052019">
    <property type="entry name" value="F420H2_bilvrd_red/Heme_oxyg"/>
</dbReference>
<dbReference type="PANTHER" id="PTHR35176:SF2">
    <property type="entry name" value="F420H(2)-DEPENDENT REDUCTASE RV1155"/>
    <property type="match status" value="1"/>
</dbReference>
<dbReference type="OrthoDB" id="4551790at2"/>
<dbReference type="GO" id="GO:0005829">
    <property type="term" value="C:cytosol"/>
    <property type="evidence" value="ECO:0007669"/>
    <property type="project" value="TreeGrafter"/>
</dbReference>
<feature type="domain" description="Pyridoxamine 5'-phosphate oxidase N-terminal" evidence="2">
    <location>
        <begin position="4"/>
        <end position="133"/>
    </location>
</feature>
<evidence type="ECO:0000259" key="2">
    <source>
        <dbReference type="Pfam" id="PF01243"/>
    </source>
</evidence>
<accession>A0A0B2A553</accession>
<dbReference type="Proteomes" id="UP000031030">
    <property type="component" value="Unassembled WGS sequence"/>
</dbReference>
<organism evidence="3 4">
    <name type="scientific">Microbacterium mangrovi</name>
    <dbReference type="NCBI Taxonomy" id="1348253"/>
    <lineage>
        <taxon>Bacteria</taxon>
        <taxon>Bacillati</taxon>
        <taxon>Actinomycetota</taxon>
        <taxon>Actinomycetes</taxon>
        <taxon>Micrococcales</taxon>
        <taxon>Microbacteriaceae</taxon>
        <taxon>Microbacterium</taxon>
    </lineage>
</organism>
<dbReference type="Pfam" id="PF01243">
    <property type="entry name" value="PNPOx_N"/>
    <property type="match status" value="1"/>
</dbReference>
<dbReference type="InterPro" id="IPR011576">
    <property type="entry name" value="Pyridox_Oxase_N"/>
</dbReference>
<gene>
    <name evidence="3" type="ORF">LK09_14170</name>
</gene>
<dbReference type="GO" id="GO:0070967">
    <property type="term" value="F:coenzyme F420 binding"/>
    <property type="evidence" value="ECO:0007669"/>
    <property type="project" value="TreeGrafter"/>
</dbReference>
<proteinExistence type="predicted"/>
<evidence type="ECO:0000313" key="4">
    <source>
        <dbReference type="Proteomes" id="UP000031030"/>
    </source>
</evidence>
<dbReference type="InterPro" id="IPR012349">
    <property type="entry name" value="Split_barrel_FMN-bd"/>
</dbReference>
<protein>
    <submittedName>
        <fullName evidence="3">F420-dependent protein</fullName>
    </submittedName>
</protein>
<dbReference type="GO" id="GO:0016627">
    <property type="term" value="F:oxidoreductase activity, acting on the CH-CH group of donors"/>
    <property type="evidence" value="ECO:0007669"/>
    <property type="project" value="TreeGrafter"/>
</dbReference>
<dbReference type="Gene3D" id="2.30.110.10">
    <property type="entry name" value="Electron Transport, Fmn-binding Protein, Chain A"/>
    <property type="match status" value="1"/>
</dbReference>
<dbReference type="STRING" id="1348253.LK09_14170"/>
<sequence>MDEAAARARLAAARVARLATVGDDGRPHVVPITFAVEDDLVFTAVDHKPKSTRRLQRLRNIARNPRVALLADEYVDDWTRLWWVRADGVATVVEDAERMRHPIDALVARYPQYREHRPEGPVIVIRVDAWSGWAGTGHPPIVSAV</sequence>
<keyword evidence="4" id="KW-1185">Reference proteome</keyword>
<name>A0A0B2A553_9MICO</name>
<dbReference type="InterPro" id="IPR019967">
    <property type="entry name" value="F420-dep_enz_PPOX_Rv0121"/>
</dbReference>
<dbReference type="RefSeq" id="WP_039400752.1">
    <property type="nucleotide sequence ID" value="NZ_JTDK01000013.1"/>
</dbReference>
<evidence type="ECO:0000256" key="1">
    <source>
        <dbReference type="ARBA" id="ARBA00023002"/>
    </source>
</evidence>
<evidence type="ECO:0000313" key="3">
    <source>
        <dbReference type="EMBL" id="KHK96702.1"/>
    </source>
</evidence>
<dbReference type="EMBL" id="JTDK01000013">
    <property type="protein sequence ID" value="KHK96702.1"/>
    <property type="molecule type" value="Genomic_DNA"/>
</dbReference>
<comment type="caution">
    <text evidence="3">The sequence shown here is derived from an EMBL/GenBank/DDBJ whole genome shotgun (WGS) entry which is preliminary data.</text>
</comment>
<dbReference type="SUPFAM" id="SSF50475">
    <property type="entry name" value="FMN-binding split barrel"/>
    <property type="match status" value="1"/>
</dbReference>
<dbReference type="PANTHER" id="PTHR35176">
    <property type="entry name" value="HEME OXYGENASE HI_0854-RELATED"/>
    <property type="match status" value="1"/>
</dbReference>